<feature type="coiled-coil region" evidence="2">
    <location>
        <begin position="1588"/>
        <end position="1677"/>
    </location>
</feature>
<dbReference type="InterPro" id="IPR014001">
    <property type="entry name" value="Helicase_ATP-bd"/>
</dbReference>
<dbReference type="InterPro" id="IPR003356">
    <property type="entry name" value="DNA_methylase_A-5"/>
</dbReference>
<dbReference type="InterPro" id="IPR001650">
    <property type="entry name" value="Helicase_C-like"/>
</dbReference>
<organism evidence="7 8">
    <name type="scientific">Xenorhabdus mauleonii</name>
    <dbReference type="NCBI Taxonomy" id="351675"/>
    <lineage>
        <taxon>Bacteria</taxon>
        <taxon>Pseudomonadati</taxon>
        <taxon>Pseudomonadota</taxon>
        <taxon>Gammaproteobacteria</taxon>
        <taxon>Enterobacterales</taxon>
        <taxon>Morganellaceae</taxon>
        <taxon>Xenorhabdus</taxon>
    </lineage>
</organism>
<keyword evidence="9" id="KW-1185">Reference proteome</keyword>
<dbReference type="EMBL" id="FORG01000011">
    <property type="protein sequence ID" value="SFJ55930.1"/>
    <property type="molecule type" value="Genomic_DNA"/>
</dbReference>
<dbReference type="InterPro" id="IPR029063">
    <property type="entry name" value="SAM-dependent_MTases_sf"/>
</dbReference>
<dbReference type="InterPro" id="IPR027417">
    <property type="entry name" value="P-loop_NTPase"/>
</dbReference>
<keyword evidence="2" id="KW-0175">Coiled coil</keyword>
<feature type="compositionally biased region" description="Basic and acidic residues" evidence="3">
    <location>
        <begin position="1424"/>
        <end position="1434"/>
    </location>
</feature>
<dbReference type="Proteomes" id="UP000224607">
    <property type="component" value="Unassembled WGS sequence"/>
</dbReference>
<reference evidence="6 9" key="3">
    <citation type="journal article" date="2017" name="Nat. Microbiol.">
        <title>Natural product diversity associated with the nematode symbionts Photorhabdus and Xenorhabdus.</title>
        <authorList>
            <person name="Tobias N.J."/>
            <person name="Wolff H."/>
            <person name="Djahanschiri B."/>
            <person name="Grundmann F."/>
            <person name="Kronenwerth M."/>
            <person name="Shi Y.M."/>
            <person name="Simonyi S."/>
            <person name="Grun P."/>
            <person name="Shapiro-Ilan D."/>
            <person name="Pidot S.J."/>
            <person name="Stinear T.P."/>
            <person name="Ebersberger I."/>
            <person name="Bode H.B."/>
        </authorList>
    </citation>
    <scope>NUCLEOTIDE SEQUENCE [LARGE SCALE GENOMIC DNA]</scope>
    <source>
        <strain evidence="6 9">DSM 17908</strain>
    </source>
</reference>
<dbReference type="PANTHER" id="PTHR41313:SF1">
    <property type="entry name" value="DNA METHYLASE ADENINE-SPECIFIC DOMAIN-CONTAINING PROTEIN"/>
    <property type="match status" value="1"/>
</dbReference>
<dbReference type="SUPFAM" id="SSF53335">
    <property type="entry name" value="S-adenosyl-L-methionine-dependent methyltransferases"/>
    <property type="match status" value="1"/>
</dbReference>
<accession>A0A1I3SBZ6</accession>
<dbReference type="Gene3D" id="3.40.50.150">
    <property type="entry name" value="Vaccinia Virus protein VP39"/>
    <property type="match status" value="1"/>
</dbReference>
<reference evidence="8" key="1">
    <citation type="submission" date="2016-10" db="EMBL/GenBank/DDBJ databases">
        <authorList>
            <person name="Varghese N."/>
            <person name="Submissions S."/>
        </authorList>
    </citation>
    <scope>NUCLEOTIDE SEQUENCE [LARGE SCALE GENOMIC DNA]</scope>
    <source>
        <strain evidence="8">DSM 17908</strain>
    </source>
</reference>
<dbReference type="Gene3D" id="3.40.50.300">
    <property type="entry name" value="P-loop containing nucleotide triphosphate hydrolases"/>
    <property type="match status" value="2"/>
</dbReference>
<evidence type="ECO:0000313" key="8">
    <source>
        <dbReference type="Proteomes" id="UP000198919"/>
    </source>
</evidence>
<evidence type="ECO:0000313" key="7">
    <source>
        <dbReference type="EMBL" id="SFJ55930.1"/>
    </source>
</evidence>
<dbReference type="RefSeq" id="WP_244590664.1">
    <property type="nucleotide sequence ID" value="NZ_CAWNQB010000004.1"/>
</dbReference>
<dbReference type="SMART" id="SM00487">
    <property type="entry name" value="DEXDc"/>
    <property type="match status" value="1"/>
</dbReference>
<comment type="similarity">
    <text evidence="1">Belongs to the N(4)/N(6)-methyltransferase family.</text>
</comment>
<feature type="region of interest" description="Disordered" evidence="3">
    <location>
        <begin position="1018"/>
        <end position="1040"/>
    </location>
</feature>
<dbReference type="Pfam" id="PF00271">
    <property type="entry name" value="Helicase_C"/>
    <property type="match status" value="1"/>
</dbReference>
<evidence type="ECO:0000256" key="3">
    <source>
        <dbReference type="SAM" id="MobiDB-lite"/>
    </source>
</evidence>
<feature type="region of interest" description="Disordered" evidence="3">
    <location>
        <begin position="1414"/>
        <end position="1434"/>
    </location>
</feature>
<evidence type="ECO:0000256" key="1">
    <source>
        <dbReference type="ARBA" id="ARBA00006594"/>
    </source>
</evidence>
<dbReference type="GO" id="GO:0008170">
    <property type="term" value="F:N-methyltransferase activity"/>
    <property type="evidence" value="ECO:0007669"/>
    <property type="project" value="InterPro"/>
</dbReference>
<dbReference type="PROSITE" id="PS51192">
    <property type="entry name" value="HELICASE_ATP_BIND_1"/>
    <property type="match status" value="1"/>
</dbReference>
<dbReference type="SUPFAM" id="SSF52540">
    <property type="entry name" value="P-loop containing nucleoside triphosphate hydrolases"/>
    <property type="match status" value="2"/>
</dbReference>
<sequence length="2249" mass="251514">MGDKLTATKNGTALFLGVTSIAELIRVIRSASLTRSPAVFGITKAEGVSIERTRKQANAEAMALLDALPPDFDGYQLTDEQRQTLAGYTGLGGIGGSEYEYYTPQHVAAGMWDMMKAYGADTGNMLEPSAATGVFQETKPKGVICTSTEISDISGRINQLLHPEDQVSLSPFEKLAASTPDDYFDSCLGNVPFGASRGGFGHFDPAYSDVKNVGVYFVLRILDKIKPNGLACIVVPYGMTSGKTYTKLREQVSRKAEFLGAHRLPSGTFEENGTATAVDIWVLRKHPVELAEKILMAEEAALKSANVLWHTYLTGKWFEQDGRKFQHGESSIEGSGKFKRLVVKNDQITADEMKKNLAHKFASRIDWDALNLIEPAFSPLAEGEKRFINGRWYQMESGRLVYDASAKTTKLDPDRYGVTTYEELSTLLSTPEALLTLNFEQVSAIAQDYPETFPSEYRAIITFSQGQSPSVREKAWRGSLIGKRIAVMQDLMASGADGEHLEAIRAQVEQLIKHEMARGGNPHGGRRVKVSGSGGADWLKFKASVTKEGNLSDLIQGTLDIGAREAYDSTDPEAVIRHLFNQIDLDPITLAAFRAHYTGELPSNDDELLALLAGKDGIAISADGHVLPMDRATCGDIGLMNSQIMAVLPYAREGAVKENYLRQLEEIQRKRNWTEVDNISFSLNSRWMDRRLMLEFLNEQGYDALKYIEKVEVEDGQLVSDLDYRGKNGVFVGYRHKTVMTKDKETGTVIPQYKRVRGKDGFADQLENYLNGIKPRGQHEAAHLARIKRLEDDFNVWIRQHDEIDGLVQQYNDAFNAYIPYEHSGASLNLSGISGKRIPFGYQNAEVRRLSEDGRGILGFGTGLGKTTTGMALEAFNFENGRSKRTPIVVPKAVLENWYHEAQSFYSKEALKGFLFVGLDEIFDDEGHHRQVPVLDATGQPELDKATGQPRYRNAIKIASSATIKERMNLIPQSNYRAVVMTKEQYAAIPLRAETINDHAHDVLFAMAEAGRVNLDGQKHRDAKKKNSILADGSDTGSQKKPDFPYFEDMGFDNAIIDEGHNYRNSYSAGREASQLAYLPTSALAKSARDMAVKNAYLMRRNNGRGAVMLTATPLVNSPIDAFNMLSHIVPMEEWQRMGIYTPDDFVKVFGMTEYVDVQKISGEIETKLGLVGFQNLDGLRGIFHRWATLKEAKDVSSEVAIPAVVPQTESVPMTAYQQAVYEELRKRADALSKPTLPGLGGDEEKPEDSIFAIIRDMDRVCTDPDLYNRTVTFRFKQSHREAVNALRDDLPVSVTELDEDEDETLTANAEAVVREEGEFVALVVSELYEAEVIKRLAMFGLREEDISHPIPPKYSKLIANLKTEMAGGGKQIIFSDEKTQHEKLRRILAQALGMKREDIGILNATTVAQASKANSKKLKKVKRPAEPKEDATPEQLEKYYAQQAAFDEYVAAQNEISLSGIEKIASDYNEGRTPIIICNKKAEVGINLHIGTTAMHHLTLPWTPASLNQRNGRGARVGSSSESVKAYYYCGTGSFDEFRLDTMQRKANWITDILTSDAAKMANADANSAEEMRLLLASDPEERERVRREQVEKAETLAREKAKQRAEIDLANYLKAQHASKGNAQSVEDTIQASQANMAATQAKLNQEAYQSAEWQKELKTEIAQYKDVITKQERLLTRMRKSENLIKRLRPEIKHAIEAGYLEVEPDIVDHGAEYYVAKDKRLFRTGRVYHCRMLRSKYSYRKDNYLVRLKAINIDSGIATVEQLWCDEYDATLQPSVTLPVTNLGAETDFSESEVALKSWMFGGLRIEEAVSRLNQQQFAAYLKSGDLRFKNDGVVYRAEGGFALKRLLYSYGVPPELRDWLKENADTIIYPDTADDVLKTKVAEYYRQHGRYYVDRGFLIALFGANYETAMASYGESASQSFVTEFVAEYISKTLEEASTGIANISGTGSRQLRHFIQDGHYNAQEFINHAFGRLARRGSAFPAPSQYQNTEDFDKAFHEQCQVIVTRLNEAIATHGKAEVHNAYRVFTSALNANLATVIERVQAFPGYRRFEENYSLSDGIFVTDFANLFADAVALGFIEAHEITESLFLAVQQRDELLDTIHSLYSKSRYEDAFWDTIKVKAGLISQERVDHANAEKARIEQEAQDIRVAQLEKNILVKTNGTHIRGGKGANRYDYAPDGCYCLNDTRGKAGALFEAKEELKADFNAKYYNGRNPGDELAGSWWLISKDHALDDILSVIQKHE</sequence>
<dbReference type="GO" id="GO:0003677">
    <property type="term" value="F:DNA binding"/>
    <property type="evidence" value="ECO:0007669"/>
    <property type="project" value="InterPro"/>
</dbReference>
<dbReference type="PROSITE" id="PS51194">
    <property type="entry name" value="HELICASE_CTER"/>
    <property type="match status" value="1"/>
</dbReference>
<evidence type="ECO:0000313" key="6">
    <source>
        <dbReference type="EMBL" id="PHM39120.1"/>
    </source>
</evidence>
<dbReference type="Pfam" id="PF02384">
    <property type="entry name" value="N6_Mtase"/>
    <property type="match status" value="1"/>
</dbReference>
<name>A0A1I3SBZ6_9GAMM</name>
<evidence type="ECO:0000256" key="2">
    <source>
        <dbReference type="SAM" id="Coils"/>
    </source>
</evidence>
<evidence type="ECO:0000313" key="9">
    <source>
        <dbReference type="Proteomes" id="UP000224607"/>
    </source>
</evidence>
<protein>
    <submittedName>
        <fullName evidence="7">SNF2 family N-terminal domain-containing protein</fullName>
    </submittedName>
</protein>
<dbReference type="Proteomes" id="UP000198919">
    <property type="component" value="Unassembled WGS sequence"/>
</dbReference>
<gene>
    <name evidence="7" type="ORF">SAMN05421680_11146</name>
    <name evidence="6" type="ORF">Xmau_03025</name>
</gene>
<feature type="domain" description="Helicase ATP-binding" evidence="4">
    <location>
        <begin position="847"/>
        <end position="1132"/>
    </location>
</feature>
<reference evidence="7" key="2">
    <citation type="submission" date="2016-10" db="EMBL/GenBank/DDBJ databases">
        <authorList>
            <person name="de Groot N.N."/>
        </authorList>
    </citation>
    <scope>NUCLEOTIDE SEQUENCE [LARGE SCALE GENOMIC DNA]</scope>
    <source>
        <strain evidence="7">DSM 17908</strain>
    </source>
</reference>
<dbReference type="EMBL" id="NITY01000012">
    <property type="protein sequence ID" value="PHM39120.1"/>
    <property type="molecule type" value="Genomic_DNA"/>
</dbReference>
<dbReference type="PRINTS" id="PR00507">
    <property type="entry name" value="N12N6MTFRASE"/>
</dbReference>
<proteinExistence type="inferred from homology"/>
<dbReference type="STRING" id="351675.SAMN05421680_11146"/>
<evidence type="ECO:0000259" key="4">
    <source>
        <dbReference type="PROSITE" id="PS51192"/>
    </source>
</evidence>
<dbReference type="PANTHER" id="PTHR41313">
    <property type="entry name" value="ADENINE-SPECIFIC METHYLTRANSFERASE"/>
    <property type="match status" value="1"/>
</dbReference>
<feature type="domain" description="Helicase C-terminal" evidence="5">
    <location>
        <begin position="1354"/>
        <end position="1570"/>
    </location>
</feature>
<dbReference type="SMART" id="SM00490">
    <property type="entry name" value="HELICc"/>
    <property type="match status" value="1"/>
</dbReference>
<dbReference type="InterPro" id="IPR052933">
    <property type="entry name" value="DNA_Protect_Modify"/>
</dbReference>
<evidence type="ECO:0000259" key="5">
    <source>
        <dbReference type="PROSITE" id="PS51194"/>
    </source>
</evidence>